<dbReference type="GO" id="GO:0004523">
    <property type="term" value="F:RNA-DNA hybrid ribonuclease activity"/>
    <property type="evidence" value="ECO:0007669"/>
    <property type="project" value="InterPro"/>
</dbReference>
<name>A0A392P7I0_9FABA</name>
<dbReference type="InterPro" id="IPR036397">
    <property type="entry name" value="RNaseH_sf"/>
</dbReference>
<dbReference type="GO" id="GO:0003676">
    <property type="term" value="F:nucleic acid binding"/>
    <property type="evidence" value="ECO:0007669"/>
    <property type="project" value="InterPro"/>
</dbReference>
<evidence type="ECO:0000259" key="1">
    <source>
        <dbReference type="Pfam" id="PF13456"/>
    </source>
</evidence>
<dbReference type="Pfam" id="PF13456">
    <property type="entry name" value="RVT_3"/>
    <property type="match status" value="1"/>
</dbReference>
<dbReference type="InterPro" id="IPR044730">
    <property type="entry name" value="RNase_H-like_dom_plant"/>
</dbReference>
<dbReference type="Proteomes" id="UP000265520">
    <property type="component" value="Unassembled WGS sequence"/>
</dbReference>
<proteinExistence type="predicted"/>
<feature type="domain" description="RNase H type-1" evidence="1">
    <location>
        <begin position="65"/>
        <end position="139"/>
    </location>
</feature>
<dbReference type="InterPro" id="IPR012337">
    <property type="entry name" value="RNaseH-like_sf"/>
</dbReference>
<dbReference type="CDD" id="cd06222">
    <property type="entry name" value="RNase_H_like"/>
    <property type="match status" value="1"/>
</dbReference>
<dbReference type="PANTHER" id="PTHR47723">
    <property type="entry name" value="OS05G0353850 PROTEIN"/>
    <property type="match status" value="1"/>
</dbReference>
<dbReference type="InterPro" id="IPR002156">
    <property type="entry name" value="RNaseH_domain"/>
</dbReference>
<organism evidence="2 3">
    <name type="scientific">Trifolium medium</name>
    <dbReference type="NCBI Taxonomy" id="97028"/>
    <lineage>
        <taxon>Eukaryota</taxon>
        <taxon>Viridiplantae</taxon>
        <taxon>Streptophyta</taxon>
        <taxon>Embryophyta</taxon>
        <taxon>Tracheophyta</taxon>
        <taxon>Spermatophyta</taxon>
        <taxon>Magnoliopsida</taxon>
        <taxon>eudicotyledons</taxon>
        <taxon>Gunneridae</taxon>
        <taxon>Pentapetalae</taxon>
        <taxon>rosids</taxon>
        <taxon>fabids</taxon>
        <taxon>Fabales</taxon>
        <taxon>Fabaceae</taxon>
        <taxon>Papilionoideae</taxon>
        <taxon>50 kb inversion clade</taxon>
        <taxon>NPAAA clade</taxon>
        <taxon>Hologalegina</taxon>
        <taxon>IRL clade</taxon>
        <taxon>Trifolieae</taxon>
        <taxon>Trifolium</taxon>
    </lineage>
</organism>
<sequence length="139" mass="15709">MILPPSDSDNPMYKRPVHQAVKDYNIAFQASRIIGEVHCEPAYISWKPPPQGWVKMNSDGSWRCSAYVAKFWGVLEGLKLAKRLGFQAIEVNVDSILVANIINNNKEGSPTGRDLVRKICSLVSMDWEIMVRHSYCEAN</sequence>
<dbReference type="SUPFAM" id="SSF53098">
    <property type="entry name" value="Ribonuclease H-like"/>
    <property type="match status" value="1"/>
</dbReference>
<dbReference type="InterPro" id="IPR053151">
    <property type="entry name" value="RNase_H-like"/>
</dbReference>
<evidence type="ECO:0000313" key="3">
    <source>
        <dbReference type="Proteomes" id="UP000265520"/>
    </source>
</evidence>
<keyword evidence="3" id="KW-1185">Reference proteome</keyword>
<dbReference type="EMBL" id="LXQA010065158">
    <property type="protein sequence ID" value="MCI07370.1"/>
    <property type="molecule type" value="Genomic_DNA"/>
</dbReference>
<reference evidence="2 3" key="1">
    <citation type="journal article" date="2018" name="Front. Plant Sci.">
        <title>Red Clover (Trifolium pratense) and Zigzag Clover (T. medium) - A Picture of Genomic Similarities and Differences.</title>
        <authorList>
            <person name="Dluhosova J."/>
            <person name="Istvanek J."/>
            <person name="Nedelnik J."/>
            <person name="Repkova J."/>
        </authorList>
    </citation>
    <scope>NUCLEOTIDE SEQUENCE [LARGE SCALE GENOMIC DNA]</scope>
    <source>
        <strain evidence="3">cv. 10/8</strain>
        <tissue evidence="2">Leaf</tissue>
    </source>
</reference>
<dbReference type="AlphaFoldDB" id="A0A392P7I0"/>
<accession>A0A392P7I0</accession>
<dbReference type="PANTHER" id="PTHR47723:SF19">
    <property type="entry name" value="POLYNUCLEOTIDYL TRANSFERASE, RIBONUCLEASE H-LIKE SUPERFAMILY PROTEIN"/>
    <property type="match status" value="1"/>
</dbReference>
<feature type="non-terminal residue" evidence="2">
    <location>
        <position position="139"/>
    </location>
</feature>
<dbReference type="Gene3D" id="3.30.420.10">
    <property type="entry name" value="Ribonuclease H-like superfamily/Ribonuclease H"/>
    <property type="match status" value="1"/>
</dbReference>
<comment type="caution">
    <text evidence="2">The sequence shown here is derived from an EMBL/GenBank/DDBJ whole genome shotgun (WGS) entry which is preliminary data.</text>
</comment>
<evidence type="ECO:0000313" key="2">
    <source>
        <dbReference type="EMBL" id="MCI07370.1"/>
    </source>
</evidence>
<protein>
    <submittedName>
        <fullName evidence="2">Ribonuclease H protein</fullName>
    </submittedName>
</protein>